<reference evidence="2" key="1">
    <citation type="submission" date="2021-02" db="EMBL/GenBank/DDBJ databases">
        <title>Genome sequence of Rhodospirillales sp. strain TMPK1 isolated from soil.</title>
        <authorList>
            <person name="Nakai R."/>
            <person name="Kusada H."/>
            <person name="Tamaki H."/>
        </authorList>
    </citation>
    <scope>NUCLEOTIDE SEQUENCE</scope>
    <source>
        <strain evidence="2">TMPK1</strain>
    </source>
</reference>
<comment type="caution">
    <text evidence="2">The sequence shown here is derived from an EMBL/GenBank/DDBJ whole genome shotgun (WGS) entry which is preliminary data.</text>
</comment>
<evidence type="ECO:0000259" key="1">
    <source>
        <dbReference type="Pfam" id="PF12680"/>
    </source>
</evidence>
<sequence length="152" mass="17498">MNDDVVLNTKTGERGTIAAWVDLFAQVWQQPKERLDRMLALLDEQVALESPMQRVVGRAAARQDYLRILRALPDLTGVLNSWEHRNGYLFIDMSLEASIGGRMVKWPSIDRIRFRDGIAVERVAYYDPQPVHRAFMRNPKGWSQYARLQAGV</sequence>
<accession>A0A8S8XF38</accession>
<feature type="domain" description="SnoaL-like" evidence="1">
    <location>
        <begin position="27"/>
        <end position="121"/>
    </location>
</feature>
<protein>
    <recommendedName>
        <fullName evidence="1">SnoaL-like domain-containing protein</fullName>
    </recommendedName>
</protein>
<dbReference type="Proteomes" id="UP000681075">
    <property type="component" value="Unassembled WGS sequence"/>
</dbReference>
<dbReference type="InterPro" id="IPR037401">
    <property type="entry name" value="SnoaL-like"/>
</dbReference>
<evidence type="ECO:0000313" key="2">
    <source>
        <dbReference type="EMBL" id="GIL39690.1"/>
    </source>
</evidence>
<proteinExistence type="predicted"/>
<organism evidence="2 3">
    <name type="scientific">Roseiterribacter gracilis</name>
    <dbReference type="NCBI Taxonomy" id="2812848"/>
    <lineage>
        <taxon>Bacteria</taxon>
        <taxon>Pseudomonadati</taxon>
        <taxon>Pseudomonadota</taxon>
        <taxon>Alphaproteobacteria</taxon>
        <taxon>Rhodospirillales</taxon>
        <taxon>Roseiterribacteraceae</taxon>
        <taxon>Roseiterribacter</taxon>
    </lineage>
</organism>
<dbReference type="Gene3D" id="3.10.450.50">
    <property type="match status" value="1"/>
</dbReference>
<name>A0A8S8XF38_9PROT</name>
<keyword evidence="3" id="KW-1185">Reference proteome</keyword>
<evidence type="ECO:0000313" key="3">
    <source>
        <dbReference type="Proteomes" id="UP000681075"/>
    </source>
</evidence>
<dbReference type="SUPFAM" id="SSF54427">
    <property type="entry name" value="NTF2-like"/>
    <property type="match status" value="1"/>
</dbReference>
<dbReference type="InterPro" id="IPR032710">
    <property type="entry name" value="NTF2-like_dom_sf"/>
</dbReference>
<gene>
    <name evidence="2" type="ORF">TMPK1_19270</name>
</gene>
<dbReference type="Pfam" id="PF12680">
    <property type="entry name" value="SnoaL_2"/>
    <property type="match status" value="1"/>
</dbReference>
<dbReference type="AlphaFoldDB" id="A0A8S8XF38"/>
<dbReference type="EMBL" id="BOPV01000001">
    <property type="protein sequence ID" value="GIL39690.1"/>
    <property type="molecule type" value="Genomic_DNA"/>
</dbReference>